<dbReference type="Proteomes" id="UP000286734">
    <property type="component" value="Unassembled WGS sequence"/>
</dbReference>
<evidence type="ECO:0000313" key="2">
    <source>
        <dbReference type="Proteomes" id="UP000286734"/>
    </source>
</evidence>
<organism evidence="1 2">
    <name type="scientific">Thermus scotoductus</name>
    <dbReference type="NCBI Taxonomy" id="37636"/>
    <lineage>
        <taxon>Bacteria</taxon>
        <taxon>Thermotogati</taxon>
        <taxon>Deinococcota</taxon>
        <taxon>Deinococci</taxon>
        <taxon>Thermales</taxon>
        <taxon>Thermaceae</taxon>
        <taxon>Thermus</taxon>
    </lineage>
</organism>
<gene>
    <name evidence="1" type="ORF">CSW47_04080</name>
</gene>
<name>A0A430RES7_THESC</name>
<reference evidence="1 2" key="1">
    <citation type="journal article" date="2019" name="Extremophiles">
        <title>Biogeography of thermophiles and predominance of Thermus scotoductus in domestic water heaters.</title>
        <authorList>
            <person name="Wilpiszeski R.L."/>
            <person name="Zhang Z."/>
            <person name="House C.H."/>
        </authorList>
    </citation>
    <scope>NUCLEOTIDE SEQUENCE [LARGE SCALE GENOMIC DNA]</scope>
    <source>
        <strain evidence="1 2">34_S34</strain>
    </source>
</reference>
<comment type="caution">
    <text evidence="1">The sequence shown here is derived from an EMBL/GenBank/DDBJ whole genome shotgun (WGS) entry which is preliminary data.</text>
</comment>
<sequence length="80" mass="9028">MQDPLEELEAAARMLLAQARAFRELKGRSPLAFKALRRELLEAGEALRGLVSQLYALEVQVKRTLGEDNSAEALRREYLS</sequence>
<proteinExistence type="predicted"/>
<dbReference type="AlphaFoldDB" id="A0A430RES7"/>
<accession>A0A430RES7</accession>
<dbReference type="EMBL" id="PELP01000089">
    <property type="protein sequence ID" value="RTH06044.1"/>
    <property type="molecule type" value="Genomic_DNA"/>
</dbReference>
<protein>
    <submittedName>
        <fullName evidence="1">Uncharacterized protein</fullName>
    </submittedName>
</protein>
<evidence type="ECO:0000313" key="1">
    <source>
        <dbReference type="EMBL" id="RTH06044.1"/>
    </source>
</evidence>
<dbReference type="RefSeq" id="WP_172959869.1">
    <property type="nucleotide sequence ID" value="NZ_PELP01000089.1"/>
</dbReference>